<organism evidence="1 2">
    <name type="scientific">Rhodovulum iodosum</name>
    <dbReference type="NCBI Taxonomy" id="68291"/>
    <lineage>
        <taxon>Bacteria</taxon>
        <taxon>Pseudomonadati</taxon>
        <taxon>Pseudomonadota</taxon>
        <taxon>Alphaproteobacteria</taxon>
        <taxon>Rhodobacterales</taxon>
        <taxon>Paracoccaceae</taxon>
        <taxon>Rhodovulum</taxon>
    </lineage>
</organism>
<evidence type="ECO:0000313" key="2">
    <source>
        <dbReference type="Proteomes" id="UP001560019"/>
    </source>
</evidence>
<dbReference type="Proteomes" id="UP001560019">
    <property type="component" value="Unassembled WGS sequence"/>
</dbReference>
<name>A0ABV3XPL8_9RHOB</name>
<sequence length="207" mass="22250">MTAEETYDWLLSGPAPAGTAPADRHAAASILALAMAEAWADGGSAGARCGLGRAGLDALAAAIFPARRADLAAQPLGPAADEYADEQTALRELLSLNASPDSRLAPLFAAMVARRAMEPDHLWQDLGLRNRDELSSLLDRHFAPLARQNTEGMKWKRFFYRKLCEAEGFVLCTAPSCAACTDVEMCFGEETGEARLARTERRPRAAS</sequence>
<proteinExistence type="predicted"/>
<evidence type="ECO:0000313" key="1">
    <source>
        <dbReference type="EMBL" id="MEX5727259.1"/>
    </source>
</evidence>
<reference evidence="1 2" key="1">
    <citation type="submission" date="2024-06" db="EMBL/GenBank/DDBJ databases">
        <title>Genome of Rhodovulum iodosum, a marine photoferrotroph.</title>
        <authorList>
            <person name="Bianchini G."/>
            <person name="Nikeleit V."/>
            <person name="Kappler A."/>
            <person name="Bryce C."/>
            <person name="Sanchez-Baracaldo P."/>
        </authorList>
    </citation>
    <scope>NUCLEOTIDE SEQUENCE [LARGE SCALE GENOMIC DNA]</scope>
    <source>
        <strain evidence="1 2">UT/N1</strain>
    </source>
</reference>
<accession>A0ABV3XPL8</accession>
<dbReference type="Pfam" id="PF04891">
    <property type="entry name" value="NifQ"/>
    <property type="match status" value="1"/>
</dbReference>
<comment type="caution">
    <text evidence="1">The sequence shown here is derived from an EMBL/GenBank/DDBJ whole genome shotgun (WGS) entry which is preliminary data.</text>
</comment>
<dbReference type="RefSeq" id="WP_125407895.1">
    <property type="nucleotide sequence ID" value="NZ_JBEHHI010000001.1"/>
</dbReference>
<protein>
    <submittedName>
        <fullName evidence="1">Nitrogen fixation protein NifQ</fullName>
    </submittedName>
</protein>
<dbReference type="InterPro" id="IPR006975">
    <property type="entry name" value="NifQ"/>
</dbReference>
<dbReference type="EMBL" id="JBEHHI010000001">
    <property type="protein sequence ID" value="MEX5727259.1"/>
    <property type="molecule type" value="Genomic_DNA"/>
</dbReference>
<gene>
    <name evidence="1" type="ORF">Ga0609869_000612</name>
</gene>
<keyword evidence="2" id="KW-1185">Reference proteome</keyword>